<comment type="similarity">
    <text evidence="2">Belongs to the bacterial solute-binding protein SsuA/TauA family.</text>
</comment>
<sequence>MNMIKKWWMAPLLVLVLVLSACSEDEVQEGSGQETEEGLEPLDEKATVIVAEDGAASGAGFYIANEMGYFADYNIEIEFATFSNSDEMLPALASGEVDVAGGISSASFFNSIAQGIDVRMIADKGHNTEGNSYFTFVIREDLQDEITSYEDFEGRTIAVSTQNGVDDYIFQQMLEHAGLTRDDVEFELMGDFGNMLAAMGNQTIDAALQIEPLITQGESQGLHVRFGDATDYAPEAQIAMVLGSPDFLNEDREIAKRFMAAYLKGVRDYNDAFIKETGDLDKIIDIMTEYTALKDPETWKEVGVTGLDPNGKMFVEDIHNQYEVYKENGAIKGELNLDQVVDTSLVEEVVDLIGEYE</sequence>
<dbReference type="STRING" id="237069.SAMN05216498_2209"/>
<dbReference type="PANTHER" id="PTHR30024:SF47">
    <property type="entry name" value="TAURINE-BINDING PERIPLASMIC PROTEIN"/>
    <property type="match status" value="1"/>
</dbReference>
<dbReference type="EMBL" id="FNIG01000004">
    <property type="protein sequence ID" value="SDN40389.1"/>
    <property type="molecule type" value="Genomic_DNA"/>
</dbReference>
<protein>
    <submittedName>
        <fullName evidence="6">NitT/TauT family transport system substrate-binding protein</fullName>
    </submittedName>
</protein>
<dbReference type="InterPro" id="IPR015168">
    <property type="entry name" value="SsuA/THI5"/>
</dbReference>
<dbReference type="Proteomes" id="UP000199334">
    <property type="component" value="Unassembled WGS sequence"/>
</dbReference>
<proteinExistence type="inferred from homology"/>
<keyword evidence="7" id="KW-1185">Reference proteome</keyword>
<dbReference type="Gene3D" id="3.40.190.10">
    <property type="entry name" value="Periplasmic binding protein-like II"/>
    <property type="match status" value="2"/>
</dbReference>
<evidence type="ECO:0000256" key="1">
    <source>
        <dbReference type="ARBA" id="ARBA00004418"/>
    </source>
</evidence>
<accession>A0A1H0B423</accession>
<organism evidence="6 7">
    <name type="scientific">Tenuibacillus multivorans</name>
    <dbReference type="NCBI Taxonomy" id="237069"/>
    <lineage>
        <taxon>Bacteria</taxon>
        <taxon>Bacillati</taxon>
        <taxon>Bacillota</taxon>
        <taxon>Bacilli</taxon>
        <taxon>Bacillales</taxon>
        <taxon>Bacillaceae</taxon>
        <taxon>Tenuibacillus</taxon>
    </lineage>
</organism>
<reference evidence="6 7" key="1">
    <citation type="submission" date="2016-10" db="EMBL/GenBank/DDBJ databases">
        <authorList>
            <person name="de Groot N.N."/>
        </authorList>
    </citation>
    <scope>NUCLEOTIDE SEQUENCE [LARGE SCALE GENOMIC DNA]</scope>
    <source>
        <strain evidence="6 7">CGMCC 1.3442</strain>
    </source>
</reference>
<evidence type="ECO:0000313" key="7">
    <source>
        <dbReference type="Proteomes" id="UP000199334"/>
    </source>
</evidence>
<comment type="subcellular location">
    <subcellularLocation>
        <location evidence="1">Periplasm</location>
    </subcellularLocation>
</comment>
<evidence type="ECO:0000256" key="4">
    <source>
        <dbReference type="SAM" id="SignalP"/>
    </source>
</evidence>
<feature type="domain" description="SsuA/THI5-like" evidence="5">
    <location>
        <begin position="59"/>
        <end position="267"/>
    </location>
</feature>
<dbReference type="PANTHER" id="PTHR30024">
    <property type="entry name" value="ALIPHATIC SULFONATES-BINDING PROTEIN-RELATED"/>
    <property type="match status" value="1"/>
</dbReference>
<feature type="signal peptide" evidence="4">
    <location>
        <begin position="1"/>
        <end position="23"/>
    </location>
</feature>
<dbReference type="PROSITE" id="PS51257">
    <property type="entry name" value="PROKAR_LIPOPROTEIN"/>
    <property type="match status" value="1"/>
</dbReference>
<gene>
    <name evidence="6" type="ORF">SAMN05216498_2209</name>
</gene>
<keyword evidence="3 4" id="KW-0732">Signal</keyword>
<dbReference type="GO" id="GO:0042597">
    <property type="term" value="C:periplasmic space"/>
    <property type="evidence" value="ECO:0007669"/>
    <property type="project" value="UniProtKB-SubCell"/>
</dbReference>
<dbReference type="GO" id="GO:0042918">
    <property type="term" value="P:alkanesulfonate transmembrane transport"/>
    <property type="evidence" value="ECO:0007669"/>
    <property type="project" value="TreeGrafter"/>
</dbReference>
<dbReference type="Pfam" id="PF09084">
    <property type="entry name" value="NMT1"/>
    <property type="match status" value="1"/>
</dbReference>
<dbReference type="AlphaFoldDB" id="A0A1H0B423"/>
<evidence type="ECO:0000259" key="5">
    <source>
        <dbReference type="Pfam" id="PF09084"/>
    </source>
</evidence>
<feature type="chain" id="PRO_5038654727" evidence="4">
    <location>
        <begin position="24"/>
        <end position="357"/>
    </location>
</feature>
<dbReference type="SUPFAM" id="SSF53850">
    <property type="entry name" value="Periplasmic binding protein-like II"/>
    <property type="match status" value="1"/>
</dbReference>
<evidence type="ECO:0000256" key="2">
    <source>
        <dbReference type="ARBA" id="ARBA00010742"/>
    </source>
</evidence>
<name>A0A1H0B423_9BACI</name>
<evidence type="ECO:0000256" key="3">
    <source>
        <dbReference type="ARBA" id="ARBA00022729"/>
    </source>
</evidence>
<evidence type="ECO:0000313" key="6">
    <source>
        <dbReference type="EMBL" id="SDN40389.1"/>
    </source>
</evidence>